<organism evidence="6">
    <name type="scientific">Clastoptera arizonana</name>
    <name type="common">Arizona spittle bug</name>
    <dbReference type="NCBI Taxonomy" id="38151"/>
    <lineage>
        <taxon>Eukaryota</taxon>
        <taxon>Metazoa</taxon>
        <taxon>Ecdysozoa</taxon>
        <taxon>Arthropoda</taxon>
        <taxon>Hexapoda</taxon>
        <taxon>Insecta</taxon>
        <taxon>Pterygota</taxon>
        <taxon>Neoptera</taxon>
        <taxon>Paraneoptera</taxon>
        <taxon>Hemiptera</taxon>
        <taxon>Auchenorrhyncha</taxon>
        <taxon>Cercopoidea</taxon>
        <taxon>Clastopteridae</taxon>
        <taxon>Clastoptera</taxon>
    </lineage>
</organism>
<evidence type="ECO:0000313" key="6">
    <source>
        <dbReference type="EMBL" id="JAS33641.1"/>
    </source>
</evidence>
<dbReference type="AlphaFoldDB" id="A0A1B6E6T6"/>
<accession>A0A1B6E6T6</accession>
<dbReference type="Pfam" id="PF17855">
    <property type="entry name" value="MCM_lid"/>
    <property type="match status" value="1"/>
</dbReference>
<protein>
    <submittedName>
        <fullName evidence="6">Uncharacterized protein</fullName>
    </submittedName>
</protein>
<dbReference type="GO" id="GO:0017116">
    <property type="term" value="F:single-stranded DNA helicase activity"/>
    <property type="evidence" value="ECO:0007669"/>
    <property type="project" value="TreeGrafter"/>
</dbReference>
<dbReference type="PANTHER" id="PTHR11630:SF47">
    <property type="entry name" value="DNA HELICASE MCM8"/>
    <property type="match status" value="1"/>
</dbReference>
<reference evidence="6" key="1">
    <citation type="submission" date="2015-12" db="EMBL/GenBank/DDBJ databases">
        <title>De novo transcriptome assembly of four potential Pierce s Disease insect vectors from Arizona vineyards.</title>
        <authorList>
            <person name="Tassone E.E."/>
        </authorList>
    </citation>
    <scope>NUCLEOTIDE SEQUENCE</scope>
</reference>
<dbReference type="GO" id="GO:0006310">
    <property type="term" value="P:DNA recombination"/>
    <property type="evidence" value="ECO:0007669"/>
    <property type="project" value="UniProtKB-ARBA"/>
</dbReference>
<dbReference type="EMBL" id="GEDC01003657">
    <property type="protein sequence ID" value="JAS33641.1"/>
    <property type="molecule type" value="Transcribed_RNA"/>
</dbReference>
<name>A0A1B6E6T6_9HEMI</name>
<evidence type="ECO:0000256" key="3">
    <source>
        <dbReference type="ARBA" id="ARBA00023242"/>
    </source>
</evidence>
<feature type="domain" description="MCM AAA-lid" evidence="4">
    <location>
        <begin position="14"/>
        <end position="97"/>
    </location>
</feature>
<evidence type="ECO:0000256" key="2">
    <source>
        <dbReference type="ARBA" id="ARBA00008010"/>
    </source>
</evidence>
<proteinExistence type="inferred from homology"/>
<feature type="domain" description="MCM8/REC winged helix" evidence="5">
    <location>
        <begin position="110"/>
        <end position="189"/>
    </location>
</feature>
<sequence length="192" mass="22022">MSPTDNMDLLPHPLLRKYIAYARKYVSTPRLSDKAARVLQHFYLELRKQHQTSDCTPVTTRQLESLVRLTQARAKLELREEASEFDAVDVVEIMRWSMVDTFSDEFGSLDFHRSQHGSGMSTKNQAKKFISALQRKAEIQSKAIFSVAEMKETASSANIQVSDFFSFISTLNTQGFLIKKGKQLYQLQTVDY</sequence>
<evidence type="ECO:0000259" key="4">
    <source>
        <dbReference type="Pfam" id="PF17855"/>
    </source>
</evidence>
<dbReference type="InterPro" id="IPR056875">
    <property type="entry name" value="MCM8/REC_WHD"/>
</dbReference>
<dbReference type="InterPro" id="IPR027417">
    <property type="entry name" value="P-loop_NTPase"/>
</dbReference>
<comment type="similarity">
    <text evidence="2">Belongs to the MCM family.</text>
</comment>
<dbReference type="GO" id="GO:0042555">
    <property type="term" value="C:MCM complex"/>
    <property type="evidence" value="ECO:0007669"/>
    <property type="project" value="TreeGrafter"/>
</dbReference>
<dbReference type="InterPro" id="IPR041562">
    <property type="entry name" value="MCM_lid"/>
</dbReference>
<dbReference type="GO" id="GO:0003697">
    <property type="term" value="F:single-stranded DNA binding"/>
    <property type="evidence" value="ECO:0007669"/>
    <property type="project" value="TreeGrafter"/>
</dbReference>
<comment type="subcellular location">
    <subcellularLocation>
        <location evidence="1">Nucleus</location>
    </subcellularLocation>
</comment>
<dbReference type="PANTHER" id="PTHR11630">
    <property type="entry name" value="DNA REPLICATION LICENSING FACTOR MCM FAMILY MEMBER"/>
    <property type="match status" value="1"/>
</dbReference>
<evidence type="ECO:0000259" key="5">
    <source>
        <dbReference type="Pfam" id="PF25051"/>
    </source>
</evidence>
<dbReference type="CDD" id="cd22247">
    <property type="entry name" value="MCM8_WHD"/>
    <property type="match status" value="1"/>
</dbReference>
<dbReference type="GO" id="GO:0005524">
    <property type="term" value="F:ATP binding"/>
    <property type="evidence" value="ECO:0007669"/>
    <property type="project" value="InterPro"/>
</dbReference>
<dbReference type="SUPFAM" id="SSF52540">
    <property type="entry name" value="P-loop containing nucleoside triphosphate hydrolases"/>
    <property type="match status" value="1"/>
</dbReference>
<dbReference type="InterPro" id="IPR031327">
    <property type="entry name" value="MCM"/>
</dbReference>
<gene>
    <name evidence="6" type="ORF">g.40425</name>
</gene>
<dbReference type="Gene3D" id="3.40.50.300">
    <property type="entry name" value="P-loop containing nucleotide triphosphate hydrolases"/>
    <property type="match status" value="1"/>
</dbReference>
<dbReference type="GO" id="GO:0005634">
    <property type="term" value="C:nucleus"/>
    <property type="evidence" value="ECO:0007669"/>
    <property type="project" value="UniProtKB-SubCell"/>
</dbReference>
<keyword evidence="3" id="KW-0539">Nucleus</keyword>
<dbReference type="Pfam" id="PF25051">
    <property type="entry name" value="WHD_MCM8"/>
    <property type="match status" value="1"/>
</dbReference>
<evidence type="ECO:0000256" key="1">
    <source>
        <dbReference type="ARBA" id="ARBA00004123"/>
    </source>
</evidence>